<dbReference type="GO" id="GO:0005112">
    <property type="term" value="F:Notch binding"/>
    <property type="evidence" value="ECO:0007669"/>
    <property type="project" value="TreeGrafter"/>
</dbReference>
<comment type="caution">
    <text evidence="2">The sequence shown here is derived from an EMBL/GenBank/DDBJ whole genome shotgun (WGS) entry which is preliminary data.</text>
</comment>
<dbReference type="EMBL" id="CANHGI010000003">
    <property type="protein sequence ID" value="CAI5444397.1"/>
    <property type="molecule type" value="Genomic_DNA"/>
</dbReference>
<organism evidence="2 3">
    <name type="scientific">Caenorhabditis angaria</name>
    <dbReference type="NCBI Taxonomy" id="860376"/>
    <lineage>
        <taxon>Eukaryota</taxon>
        <taxon>Metazoa</taxon>
        <taxon>Ecdysozoa</taxon>
        <taxon>Nematoda</taxon>
        <taxon>Chromadorea</taxon>
        <taxon>Rhabditida</taxon>
        <taxon>Rhabditina</taxon>
        <taxon>Rhabditomorpha</taxon>
        <taxon>Rhabditoidea</taxon>
        <taxon>Rhabditidae</taxon>
        <taxon>Peloderinae</taxon>
        <taxon>Caenorhabditis</taxon>
    </lineage>
</organism>
<dbReference type="PANTHER" id="PTHR35015">
    <property type="entry name" value="PROTEIN CBR-OSM-7-RELATED"/>
    <property type="match status" value="1"/>
</dbReference>
<dbReference type="InterPro" id="IPR053124">
    <property type="entry name" value="Notch_signaling_modulators"/>
</dbReference>
<sequence>MKKLLLISLILPIIFCTRFLRDEEDEETEEISTADGLEVAEYCAAVHAQYNYFCRGIWSIEKIRRNQRKLDEINKFCPSYKKACIKNGESSEEDELTPEEKAEHRKGVENRAGEMVFEEVLEKLEEIVPCRPNCDVRNHPHCTRRCKCEYEAKRTKKWCSRPSPRNEYFCQLWYASCSGYLD</sequence>
<name>A0A9P1MYI7_9PELO</name>
<dbReference type="AlphaFoldDB" id="A0A9P1MYI7"/>
<dbReference type="GO" id="GO:0045747">
    <property type="term" value="P:positive regulation of Notch signaling pathway"/>
    <property type="evidence" value="ECO:0007669"/>
    <property type="project" value="TreeGrafter"/>
</dbReference>
<evidence type="ECO:0000313" key="3">
    <source>
        <dbReference type="Proteomes" id="UP001152747"/>
    </source>
</evidence>
<evidence type="ECO:0000256" key="1">
    <source>
        <dbReference type="SAM" id="SignalP"/>
    </source>
</evidence>
<accession>A0A9P1MYI7</accession>
<gene>
    <name evidence="2" type="ORF">CAMP_LOCUS7034</name>
</gene>
<protein>
    <submittedName>
        <fullName evidence="2">Uncharacterized protein</fullName>
    </submittedName>
</protein>
<dbReference type="Proteomes" id="UP001152747">
    <property type="component" value="Unassembled WGS sequence"/>
</dbReference>
<dbReference type="PANTHER" id="PTHR35015:SF2">
    <property type="entry name" value="DELTA AND OSM-11 HOMOLOG PROTEIN 1"/>
    <property type="match status" value="1"/>
</dbReference>
<evidence type="ECO:0000313" key="2">
    <source>
        <dbReference type="EMBL" id="CAI5444397.1"/>
    </source>
</evidence>
<keyword evidence="3" id="KW-1185">Reference proteome</keyword>
<proteinExistence type="predicted"/>
<dbReference type="OrthoDB" id="5810033at2759"/>
<keyword evidence="1" id="KW-0732">Signal</keyword>
<reference evidence="2" key="1">
    <citation type="submission" date="2022-11" db="EMBL/GenBank/DDBJ databases">
        <authorList>
            <person name="Kikuchi T."/>
        </authorList>
    </citation>
    <scope>NUCLEOTIDE SEQUENCE</scope>
    <source>
        <strain evidence="2">PS1010</strain>
    </source>
</reference>
<feature type="signal peptide" evidence="1">
    <location>
        <begin position="1"/>
        <end position="16"/>
    </location>
</feature>
<feature type="chain" id="PRO_5040389784" evidence="1">
    <location>
        <begin position="17"/>
        <end position="182"/>
    </location>
</feature>
<dbReference type="GO" id="GO:0005615">
    <property type="term" value="C:extracellular space"/>
    <property type="evidence" value="ECO:0007669"/>
    <property type="project" value="TreeGrafter"/>
</dbReference>